<proteinExistence type="predicted"/>
<gene>
    <name evidence="1" type="primary">RvY_14446-1</name>
    <name evidence="1" type="synonym">RvY_14446.1</name>
    <name evidence="1" type="ORF">RvY_14446</name>
</gene>
<protein>
    <submittedName>
        <fullName evidence="1">Uncharacterized protein</fullName>
    </submittedName>
</protein>
<evidence type="ECO:0000313" key="1">
    <source>
        <dbReference type="EMBL" id="GAV04119.1"/>
    </source>
</evidence>
<organism evidence="1 2">
    <name type="scientific">Ramazzottius varieornatus</name>
    <name type="common">Water bear</name>
    <name type="synonym">Tardigrade</name>
    <dbReference type="NCBI Taxonomy" id="947166"/>
    <lineage>
        <taxon>Eukaryota</taxon>
        <taxon>Metazoa</taxon>
        <taxon>Ecdysozoa</taxon>
        <taxon>Tardigrada</taxon>
        <taxon>Eutardigrada</taxon>
        <taxon>Parachela</taxon>
        <taxon>Hypsibioidea</taxon>
        <taxon>Ramazzottiidae</taxon>
        <taxon>Ramazzottius</taxon>
    </lineage>
</organism>
<dbReference type="EMBL" id="BDGG01000010">
    <property type="protein sequence ID" value="GAV04119.1"/>
    <property type="molecule type" value="Genomic_DNA"/>
</dbReference>
<evidence type="ECO:0000313" key="2">
    <source>
        <dbReference type="Proteomes" id="UP000186922"/>
    </source>
</evidence>
<keyword evidence="2" id="KW-1185">Reference proteome</keyword>
<dbReference type="Proteomes" id="UP000186922">
    <property type="component" value="Unassembled WGS sequence"/>
</dbReference>
<accession>A0A1D1VZS1</accession>
<dbReference type="AlphaFoldDB" id="A0A1D1VZS1"/>
<sequence>MDRGARSALSDGKTITGLQEQVDHKGTLYMSTTYWTDVSTSSKVELADEARGSFANVEK</sequence>
<name>A0A1D1VZS1_RAMVA</name>
<reference evidence="1 2" key="1">
    <citation type="journal article" date="2016" name="Nat. Commun.">
        <title>Extremotolerant tardigrade genome and improved radiotolerance of human cultured cells by tardigrade-unique protein.</title>
        <authorList>
            <person name="Hashimoto T."/>
            <person name="Horikawa D.D."/>
            <person name="Saito Y."/>
            <person name="Kuwahara H."/>
            <person name="Kozuka-Hata H."/>
            <person name="Shin-I T."/>
            <person name="Minakuchi Y."/>
            <person name="Ohishi K."/>
            <person name="Motoyama A."/>
            <person name="Aizu T."/>
            <person name="Enomoto A."/>
            <person name="Kondo K."/>
            <person name="Tanaka S."/>
            <person name="Hara Y."/>
            <person name="Koshikawa S."/>
            <person name="Sagara H."/>
            <person name="Miura T."/>
            <person name="Yokobori S."/>
            <person name="Miyagawa K."/>
            <person name="Suzuki Y."/>
            <person name="Kubo T."/>
            <person name="Oyama M."/>
            <person name="Kohara Y."/>
            <person name="Fujiyama A."/>
            <person name="Arakawa K."/>
            <person name="Katayama T."/>
            <person name="Toyoda A."/>
            <person name="Kunieda T."/>
        </authorList>
    </citation>
    <scope>NUCLEOTIDE SEQUENCE [LARGE SCALE GENOMIC DNA]</scope>
    <source>
        <strain evidence="1 2">YOKOZUNA-1</strain>
    </source>
</reference>
<comment type="caution">
    <text evidence="1">The sequence shown here is derived from an EMBL/GenBank/DDBJ whole genome shotgun (WGS) entry which is preliminary data.</text>
</comment>